<feature type="binding site" evidence="15">
    <location>
        <position position="343"/>
    </location>
    <ligand>
        <name>FMN</name>
        <dbReference type="ChEBI" id="CHEBI:58210"/>
    </ligand>
</feature>
<dbReference type="Gene3D" id="3.20.20.70">
    <property type="entry name" value="Aldolase class I"/>
    <property type="match status" value="1"/>
</dbReference>
<accession>A0A1G9GBC3</accession>
<dbReference type="InterPro" id="IPR050074">
    <property type="entry name" value="DHO_dehydrogenase"/>
</dbReference>
<keyword evidence="10 15" id="KW-0665">Pyrimidine biosynthesis</keyword>
<comment type="pathway">
    <text evidence="4">Pyrimidine metabolism; UMP biosynthesis via de novo pathway; orotate from (S)-dihydroorotate (NAD(+) route): step 1/1.</text>
</comment>
<evidence type="ECO:0000256" key="9">
    <source>
        <dbReference type="ARBA" id="ARBA00022643"/>
    </source>
</evidence>
<reference evidence="18 19" key="1">
    <citation type="submission" date="2016-10" db="EMBL/GenBank/DDBJ databases">
        <authorList>
            <person name="de Groot N.N."/>
        </authorList>
    </citation>
    <scope>NUCLEOTIDE SEQUENCE [LARGE SCALE GENOMIC DNA]</scope>
    <source>
        <strain evidence="18 19">CGMCC 1.10239</strain>
    </source>
</reference>
<dbReference type="HAMAP" id="MF_00225">
    <property type="entry name" value="DHO_dh_type2"/>
    <property type="match status" value="1"/>
</dbReference>
<feature type="binding site" evidence="15">
    <location>
        <position position="394"/>
    </location>
    <ligand>
        <name>FMN</name>
        <dbReference type="ChEBI" id="CHEBI:58210"/>
    </ligand>
</feature>
<dbReference type="EC" id="1.3.5.2" evidence="15"/>
<dbReference type="PROSITE" id="PS00911">
    <property type="entry name" value="DHODEHASE_1"/>
    <property type="match status" value="1"/>
</dbReference>
<comment type="pathway">
    <text evidence="5 15">Pyrimidine metabolism; UMP biosynthesis via de novo pathway; orotate from (S)-dihydroorotate (quinone route): step 1/1.</text>
</comment>
<evidence type="ECO:0000256" key="16">
    <source>
        <dbReference type="SAM" id="Phobius"/>
    </source>
</evidence>
<feature type="domain" description="Dihydroorotate dehydrogenase catalytic" evidence="17">
    <location>
        <begin position="142"/>
        <end position="437"/>
    </location>
</feature>
<feature type="transmembrane region" description="Helical" evidence="16">
    <location>
        <begin position="7"/>
        <end position="30"/>
    </location>
</feature>
<keyword evidence="16" id="KW-0812">Transmembrane</keyword>
<evidence type="ECO:0000256" key="11">
    <source>
        <dbReference type="ARBA" id="ARBA00023002"/>
    </source>
</evidence>
<feature type="binding site" evidence="15">
    <location>
        <begin position="208"/>
        <end position="212"/>
    </location>
    <ligand>
        <name>substrate</name>
    </ligand>
</feature>
<dbReference type="AlphaFoldDB" id="A0A1G9GBC3"/>
<dbReference type="NCBIfam" id="TIGR01036">
    <property type="entry name" value="pyrD_sub2"/>
    <property type="match status" value="1"/>
</dbReference>
<keyword evidence="8 15" id="KW-0285">Flavoprotein</keyword>
<evidence type="ECO:0000256" key="12">
    <source>
        <dbReference type="ARBA" id="ARBA00023136"/>
    </source>
</evidence>
<comment type="similarity">
    <text evidence="6 15">Belongs to the dihydroorotate dehydrogenase family. Type 2 subfamily.</text>
</comment>
<dbReference type="EMBL" id="FNGM01000001">
    <property type="protein sequence ID" value="SDK98034.1"/>
    <property type="molecule type" value="Genomic_DNA"/>
</dbReference>
<dbReference type="GO" id="GO:0004589">
    <property type="term" value="F:dihydroorotate dehydrogenase (NAD+) activity"/>
    <property type="evidence" value="ECO:0007669"/>
    <property type="project" value="UniProtKB-EC"/>
</dbReference>
<dbReference type="PROSITE" id="PS00912">
    <property type="entry name" value="DHODEHASE_2"/>
    <property type="match status" value="1"/>
</dbReference>
<dbReference type="GO" id="GO:0005886">
    <property type="term" value="C:plasma membrane"/>
    <property type="evidence" value="ECO:0007669"/>
    <property type="project" value="UniProtKB-SubCell"/>
</dbReference>
<sequence length="454" mass="49506">MRLTSSFFCCSVGGLRFVDILAILLSLFIVDYPYIVMRLQEKYYTLGFTGKHRPVKNFSFPPETAKIKKKPTESGIHLTSLKGSLEGARTVLYRHLGKPIFFKMDPEKAHHLVIGGLNKSDLVPGGSAAMRLMYGVPETADLAVDLFGLHFPTPVGLAAGLDKNAEAVGGFSSIGFGFMEVGTVTPKGQPGNDSPRLFRLLPDEALINRMGFNNKGAEAMAGRLKAIKKRRIPVAVNIGRNKTTPNESAHEDYRQCIRTLYPYGDFFVVNISSPNTPDLRSLQHGSELSNLLAQVKEEMELQHKQSGAAKSLLVKIAPDVSDGELEYMVHTIAEAGMDGVIATNTTLSREGLRSDKAGETGGLSGKPLRDRSTEIISRIYRQTGGKLPIIGSGGIFTGQDAYDKIRAGASLVEIYTALIYEGPEVNRKVHAGLRKLLRRDGFSHILEAVGADHH</sequence>
<feature type="active site" description="Nucleophile" evidence="15">
    <location>
        <position position="273"/>
    </location>
</feature>
<evidence type="ECO:0000256" key="5">
    <source>
        <dbReference type="ARBA" id="ARBA00005161"/>
    </source>
</evidence>
<evidence type="ECO:0000313" key="19">
    <source>
        <dbReference type="Proteomes" id="UP000182783"/>
    </source>
</evidence>
<evidence type="ECO:0000256" key="8">
    <source>
        <dbReference type="ARBA" id="ARBA00022630"/>
    </source>
</evidence>
<dbReference type="PANTHER" id="PTHR48109:SF4">
    <property type="entry name" value="DIHYDROOROTATE DEHYDROGENASE (QUINONE), MITOCHONDRIAL"/>
    <property type="match status" value="1"/>
</dbReference>
<comment type="function">
    <text evidence="1 15">Catalyzes the conversion of dihydroorotate to orotate with quinone as electron acceptor.</text>
</comment>
<dbReference type="InterPro" id="IPR005719">
    <property type="entry name" value="Dihydroorotate_DH_2"/>
</dbReference>
<keyword evidence="9 15" id="KW-0288">FMN</keyword>
<proteinExistence type="inferred from homology"/>
<evidence type="ECO:0000256" key="10">
    <source>
        <dbReference type="ARBA" id="ARBA00022975"/>
    </source>
</evidence>
<comment type="subunit">
    <text evidence="7">Heterotetramer of 2 PyrK and 2 PyrD type B subunits.</text>
</comment>
<feature type="binding site" evidence="15">
    <location>
        <position position="163"/>
    </location>
    <ligand>
        <name>substrate</name>
    </ligand>
</feature>
<comment type="function">
    <text evidence="2">Catalyzes the conversion of dihydroorotate to orotate with NAD(+) as electron acceptor.</text>
</comment>
<comment type="catalytic activity">
    <reaction evidence="14">
        <text>(S)-dihydroorotate + NAD(+) = orotate + NADH + H(+)</text>
        <dbReference type="Rhea" id="RHEA:13513"/>
        <dbReference type="ChEBI" id="CHEBI:15378"/>
        <dbReference type="ChEBI" id="CHEBI:30839"/>
        <dbReference type="ChEBI" id="CHEBI:30864"/>
        <dbReference type="ChEBI" id="CHEBI:57540"/>
        <dbReference type="ChEBI" id="CHEBI:57945"/>
        <dbReference type="EC" id="1.3.1.14"/>
    </reaction>
</comment>
<feature type="binding site" evidence="15">
    <location>
        <begin position="159"/>
        <end position="163"/>
    </location>
    <ligand>
        <name>FMN</name>
        <dbReference type="ChEBI" id="CHEBI:58210"/>
    </ligand>
</feature>
<keyword evidence="12 15" id="KW-0472">Membrane</keyword>
<feature type="binding site" evidence="15">
    <location>
        <position position="270"/>
    </location>
    <ligand>
        <name>substrate</name>
    </ligand>
</feature>
<feature type="binding site" evidence="15">
    <location>
        <position position="270"/>
    </location>
    <ligand>
        <name>FMN</name>
        <dbReference type="ChEBI" id="CHEBI:58210"/>
    </ligand>
</feature>
<feature type="binding site" evidence="15">
    <location>
        <begin position="344"/>
        <end position="345"/>
    </location>
    <ligand>
        <name>substrate</name>
    </ligand>
</feature>
<dbReference type="Proteomes" id="UP000182783">
    <property type="component" value="Unassembled WGS sequence"/>
</dbReference>
<dbReference type="SUPFAM" id="SSF51395">
    <property type="entry name" value="FMN-linked oxidoreductases"/>
    <property type="match status" value="1"/>
</dbReference>
<feature type="binding site" evidence="15">
    <location>
        <position position="237"/>
    </location>
    <ligand>
        <name>FMN</name>
        <dbReference type="ChEBI" id="CHEBI:58210"/>
    </ligand>
</feature>
<evidence type="ECO:0000256" key="3">
    <source>
        <dbReference type="ARBA" id="ARBA00004370"/>
    </source>
</evidence>
<organism evidence="18 19">
    <name type="scientific">Paenibacillus jilunlii</name>
    <dbReference type="NCBI Taxonomy" id="682956"/>
    <lineage>
        <taxon>Bacteria</taxon>
        <taxon>Bacillati</taxon>
        <taxon>Bacillota</taxon>
        <taxon>Bacilli</taxon>
        <taxon>Bacillales</taxon>
        <taxon>Paenibacillaceae</taxon>
        <taxon>Paenibacillus</taxon>
    </lineage>
</organism>
<gene>
    <name evidence="15" type="primary">pyrD</name>
    <name evidence="18" type="ORF">SAMN05216191_101312</name>
</gene>
<dbReference type="CDD" id="cd04738">
    <property type="entry name" value="DHOD_2_like"/>
    <property type="match status" value="1"/>
</dbReference>
<dbReference type="InterPro" id="IPR013785">
    <property type="entry name" value="Aldolase_TIM"/>
</dbReference>
<dbReference type="PANTHER" id="PTHR48109">
    <property type="entry name" value="DIHYDROOROTATE DEHYDROGENASE (QUINONE), MITOCHONDRIAL-RELATED"/>
    <property type="match status" value="1"/>
</dbReference>
<dbReference type="GO" id="GO:0106430">
    <property type="term" value="F:dihydroorotate dehydrogenase (quinone) activity"/>
    <property type="evidence" value="ECO:0007669"/>
    <property type="project" value="UniProtKB-EC"/>
</dbReference>
<evidence type="ECO:0000256" key="15">
    <source>
        <dbReference type="HAMAP-Rule" id="MF_00225"/>
    </source>
</evidence>
<evidence type="ECO:0000256" key="7">
    <source>
        <dbReference type="ARBA" id="ARBA00011669"/>
    </source>
</evidence>
<evidence type="ECO:0000256" key="1">
    <source>
        <dbReference type="ARBA" id="ARBA00003125"/>
    </source>
</evidence>
<evidence type="ECO:0000256" key="14">
    <source>
        <dbReference type="ARBA" id="ARBA00048996"/>
    </source>
</evidence>
<feature type="binding site" evidence="15">
    <location>
        <position position="275"/>
    </location>
    <ligand>
        <name>substrate</name>
    </ligand>
</feature>
<dbReference type="UniPathway" id="UPA00070">
    <property type="reaction ID" value="UER00945"/>
</dbReference>
<feature type="binding site" evidence="15">
    <location>
        <position position="315"/>
    </location>
    <ligand>
        <name>FMN</name>
        <dbReference type="ChEBI" id="CHEBI:58210"/>
    </ligand>
</feature>
<dbReference type="GO" id="GO:0044205">
    <property type="term" value="P:'de novo' UMP biosynthetic process"/>
    <property type="evidence" value="ECO:0007669"/>
    <property type="project" value="UniProtKB-UniRule"/>
</dbReference>
<dbReference type="Pfam" id="PF01180">
    <property type="entry name" value="DHO_dh"/>
    <property type="match status" value="1"/>
</dbReference>
<evidence type="ECO:0000256" key="6">
    <source>
        <dbReference type="ARBA" id="ARBA00005359"/>
    </source>
</evidence>
<dbReference type="NCBIfam" id="NF003645">
    <property type="entry name" value="PRK05286.1-2"/>
    <property type="match status" value="1"/>
</dbReference>
<comment type="subcellular location">
    <subcellularLocation>
        <location evidence="15">Cell membrane</location>
        <topology evidence="15">Peripheral membrane protein</topology>
    </subcellularLocation>
    <subcellularLocation>
        <location evidence="3">Membrane</location>
    </subcellularLocation>
</comment>
<comment type="subunit">
    <text evidence="15">Monomer.</text>
</comment>
<feature type="binding site" evidence="15">
    <location>
        <position position="365"/>
    </location>
    <ligand>
        <name>FMN</name>
        <dbReference type="ChEBI" id="CHEBI:58210"/>
    </ligand>
</feature>
<evidence type="ECO:0000313" key="18">
    <source>
        <dbReference type="EMBL" id="SDK98034.1"/>
    </source>
</evidence>
<dbReference type="GO" id="GO:0005737">
    <property type="term" value="C:cytoplasm"/>
    <property type="evidence" value="ECO:0007669"/>
    <property type="project" value="InterPro"/>
</dbReference>
<dbReference type="InterPro" id="IPR001295">
    <property type="entry name" value="Dihydroorotate_DH_CS"/>
</dbReference>
<feature type="binding site" evidence="15">
    <location>
        <position position="183"/>
    </location>
    <ligand>
        <name>FMN</name>
        <dbReference type="ChEBI" id="CHEBI:58210"/>
    </ligand>
</feature>
<evidence type="ECO:0000256" key="4">
    <source>
        <dbReference type="ARBA" id="ARBA00004715"/>
    </source>
</evidence>
<keyword evidence="16" id="KW-1133">Transmembrane helix</keyword>
<evidence type="ECO:0000256" key="13">
    <source>
        <dbReference type="ARBA" id="ARBA00048639"/>
    </source>
</evidence>
<feature type="binding site" evidence="15">
    <location>
        <begin position="415"/>
        <end position="416"/>
    </location>
    <ligand>
        <name>FMN</name>
        <dbReference type="ChEBI" id="CHEBI:58210"/>
    </ligand>
</feature>
<name>A0A1G9GBC3_9BACL</name>
<keyword evidence="15" id="KW-1003">Cell membrane</keyword>
<keyword evidence="11 15" id="KW-0560">Oxidoreductase</keyword>
<comment type="catalytic activity">
    <reaction evidence="13 15">
        <text>(S)-dihydroorotate + a quinone = orotate + a quinol</text>
        <dbReference type="Rhea" id="RHEA:30187"/>
        <dbReference type="ChEBI" id="CHEBI:24646"/>
        <dbReference type="ChEBI" id="CHEBI:30839"/>
        <dbReference type="ChEBI" id="CHEBI:30864"/>
        <dbReference type="ChEBI" id="CHEBI:132124"/>
        <dbReference type="EC" id="1.3.5.2"/>
    </reaction>
</comment>
<evidence type="ECO:0000256" key="2">
    <source>
        <dbReference type="ARBA" id="ARBA00003616"/>
    </source>
</evidence>
<comment type="cofactor">
    <cofactor evidence="15">
        <name>FMN</name>
        <dbReference type="ChEBI" id="CHEBI:58210"/>
    </cofactor>
    <text evidence="15">Binds 1 FMN per subunit.</text>
</comment>
<dbReference type="GO" id="GO:0006207">
    <property type="term" value="P:'de novo' pyrimidine nucleobase biosynthetic process"/>
    <property type="evidence" value="ECO:0007669"/>
    <property type="project" value="UniProtKB-UniRule"/>
</dbReference>
<dbReference type="InterPro" id="IPR005720">
    <property type="entry name" value="Dihydroorotate_DH_cat"/>
</dbReference>
<dbReference type="NCBIfam" id="NF003652">
    <property type="entry name" value="PRK05286.2-5"/>
    <property type="match status" value="1"/>
</dbReference>
<protein>
    <recommendedName>
        <fullName evidence="15">Dihydroorotate dehydrogenase (quinone)</fullName>
        <ecNumber evidence="15">1.3.5.2</ecNumber>
    </recommendedName>
    <alternativeName>
        <fullName evidence="15">DHOdehase</fullName>
        <shortName evidence="15">DHOD</shortName>
        <shortName evidence="15">DHODase</shortName>
    </alternativeName>
    <alternativeName>
        <fullName evidence="15">Dihydroorotate oxidase</fullName>
    </alternativeName>
</protein>
<evidence type="ECO:0000259" key="17">
    <source>
        <dbReference type="Pfam" id="PF01180"/>
    </source>
</evidence>